<keyword evidence="1" id="KW-1133">Transmembrane helix</keyword>
<dbReference type="STRING" id="698492.A0A0E9NRY0"/>
<reference evidence="3 4" key="2">
    <citation type="journal article" date="2014" name="J. Gen. Appl. Microbiol.">
        <title>The early diverging ascomycetous budding yeast Saitoella complicata has three histone deacetylases belonging to the Clr6, Hos2, and Rpd3 lineages.</title>
        <authorList>
            <person name="Nishida H."/>
            <person name="Matsumoto T."/>
            <person name="Kondo S."/>
            <person name="Hamamoto M."/>
            <person name="Yoshikawa H."/>
        </authorList>
    </citation>
    <scope>NUCLEOTIDE SEQUENCE [LARGE SCALE GENOMIC DNA]</scope>
    <source>
        <strain evidence="3 4">NRRL Y-17804</strain>
    </source>
</reference>
<keyword evidence="1" id="KW-0472">Membrane</keyword>
<protein>
    <recommendedName>
        <fullName evidence="2">DUF3533 domain-containing protein</fullName>
    </recommendedName>
</protein>
<proteinExistence type="predicted"/>
<keyword evidence="1" id="KW-0812">Transmembrane</keyword>
<dbReference type="InterPro" id="IPR053001">
    <property type="entry name" value="MNNG_permease-like"/>
</dbReference>
<comment type="caution">
    <text evidence="3">The sequence shown here is derived from an EMBL/GenBank/DDBJ whole genome shotgun (WGS) entry which is preliminary data.</text>
</comment>
<gene>
    <name evidence="3" type="ORF">G7K_6709-t1</name>
</gene>
<evidence type="ECO:0000259" key="2">
    <source>
        <dbReference type="Pfam" id="PF12051"/>
    </source>
</evidence>
<name>A0A0E9NRY0_SAICN</name>
<dbReference type="Proteomes" id="UP000033140">
    <property type="component" value="Unassembled WGS sequence"/>
</dbReference>
<dbReference type="PANTHER" id="PTHR34814">
    <property type="entry name" value="NITROSOGUANIDINE RESISTANCE PROTEIN SNG1"/>
    <property type="match status" value="1"/>
</dbReference>
<dbReference type="AlphaFoldDB" id="A0A0E9NRY0"/>
<keyword evidence="4" id="KW-1185">Reference proteome</keyword>
<evidence type="ECO:0000256" key="1">
    <source>
        <dbReference type="SAM" id="Phobius"/>
    </source>
</evidence>
<dbReference type="PANTHER" id="PTHR34814:SF1">
    <property type="entry name" value="NITROSOGUANIDINE RESISTANCE PROTEIN SNG1"/>
    <property type="match status" value="1"/>
</dbReference>
<reference evidence="3 4" key="3">
    <citation type="journal article" date="2015" name="Genome Announc.">
        <title>Draft Genome Sequence of the Archiascomycetous Yeast Saitoella complicata.</title>
        <authorList>
            <person name="Yamauchi K."/>
            <person name="Kondo S."/>
            <person name="Hamamoto M."/>
            <person name="Takahashi Y."/>
            <person name="Ogura Y."/>
            <person name="Hayashi T."/>
            <person name="Nishida H."/>
        </authorList>
    </citation>
    <scope>NUCLEOTIDE SEQUENCE [LARGE SCALE GENOMIC DNA]</scope>
    <source>
        <strain evidence="3 4">NRRL Y-17804</strain>
    </source>
</reference>
<feature type="transmembrane region" description="Helical" evidence="1">
    <location>
        <begin position="89"/>
        <end position="108"/>
    </location>
</feature>
<feature type="transmembrane region" description="Helical" evidence="1">
    <location>
        <begin position="147"/>
        <end position="167"/>
    </location>
</feature>
<dbReference type="GO" id="GO:0016020">
    <property type="term" value="C:membrane"/>
    <property type="evidence" value="ECO:0007669"/>
    <property type="project" value="TreeGrafter"/>
</dbReference>
<sequence>MRPGGEERRWRVEIRYDPMDAITVYYNEVRFFQVVDEFVVPLIYRILQTATVTASQVAVSGYLGTATAADLTGVAGSLLQASAPLEAGLIHYLIFCLHVALFLNTAREPLQKILKYSSSVIFRIAAPAAIYVVLSLWYTLINLTFHVPLWGGLGAVGFWVFRLLAWISGLSIGLAMESMITILGPSFLPFFPILWLVLDISSSFFPPDVQQRFYRYRYAMPFYHNTQAT</sequence>
<feature type="transmembrane region" description="Helical" evidence="1">
    <location>
        <begin position="120"/>
        <end position="141"/>
    </location>
</feature>
<evidence type="ECO:0000313" key="4">
    <source>
        <dbReference type="Proteomes" id="UP000033140"/>
    </source>
</evidence>
<dbReference type="EMBL" id="BACD03000078">
    <property type="protein sequence ID" value="GAO52637.1"/>
    <property type="molecule type" value="Genomic_DNA"/>
</dbReference>
<organism evidence="3 4">
    <name type="scientific">Saitoella complicata (strain BCRC 22490 / CBS 7301 / JCM 7358 / NBRC 10748 / NRRL Y-17804)</name>
    <dbReference type="NCBI Taxonomy" id="698492"/>
    <lineage>
        <taxon>Eukaryota</taxon>
        <taxon>Fungi</taxon>
        <taxon>Dikarya</taxon>
        <taxon>Ascomycota</taxon>
        <taxon>Taphrinomycotina</taxon>
        <taxon>Taphrinomycotina incertae sedis</taxon>
        <taxon>Saitoella</taxon>
    </lineage>
</organism>
<accession>A0A0E9NRY0</accession>
<dbReference type="InterPro" id="IPR022703">
    <property type="entry name" value="DUF3533"/>
</dbReference>
<feature type="domain" description="DUF3533" evidence="2">
    <location>
        <begin position="16"/>
        <end position="228"/>
    </location>
</feature>
<evidence type="ECO:0000313" key="3">
    <source>
        <dbReference type="EMBL" id="GAO52637.1"/>
    </source>
</evidence>
<dbReference type="Pfam" id="PF12051">
    <property type="entry name" value="DUF3533"/>
    <property type="match status" value="1"/>
</dbReference>
<feature type="transmembrane region" description="Helical" evidence="1">
    <location>
        <begin position="179"/>
        <end position="198"/>
    </location>
</feature>
<reference evidence="3 4" key="1">
    <citation type="journal article" date="2011" name="J. Gen. Appl. Microbiol.">
        <title>Draft genome sequencing of the enigmatic yeast Saitoella complicata.</title>
        <authorList>
            <person name="Nishida H."/>
            <person name="Hamamoto M."/>
            <person name="Sugiyama J."/>
        </authorList>
    </citation>
    <scope>NUCLEOTIDE SEQUENCE [LARGE SCALE GENOMIC DNA]</scope>
    <source>
        <strain evidence="3 4">NRRL Y-17804</strain>
    </source>
</reference>